<dbReference type="Pfam" id="PF00561">
    <property type="entry name" value="Abhydrolase_1"/>
    <property type="match status" value="1"/>
</dbReference>
<dbReference type="GO" id="GO:0016020">
    <property type="term" value="C:membrane"/>
    <property type="evidence" value="ECO:0007669"/>
    <property type="project" value="TreeGrafter"/>
</dbReference>
<reference evidence="2 3" key="1">
    <citation type="submission" date="2020-08" db="EMBL/GenBank/DDBJ databases">
        <title>Sequencing the genomes of 1000 actinobacteria strains.</title>
        <authorList>
            <person name="Klenk H.-P."/>
        </authorList>
    </citation>
    <scope>NUCLEOTIDE SEQUENCE [LARGE SCALE GENOMIC DNA]</scope>
    <source>
        <strain evidence="2 3">DSM 105498</strain>
    </source>
</reference>
<dbReference type="EMBL" id="JACHWR010000003">
    <property type="protein sequence ID" value="MBB3044011.1"/>
    <property type="molecule type" value="Genomic_DNA"/>
</dbReference>
<protein>
    <submittedName>
        <fullName evidence="2">2-hydroxy-6-oxonona-2,4-dienedioate hydrolase</fullName>
        <ecNumber evidence="2">3.7.1.14</ecNumber>
    </submittedName>
</protein>
<evidence type="ECO:0000313" key="3">
    <source>
        <dbReference type="Proteomes" id="UP000589626"/>
    </source>
</evidence>
<accession>A0A7W4Z3M6</accession>
<dbReference type="EC" id="3.7.1.14" evidence="2"/>
<proteinExistence type="predicted"/>
<dbReference type="PANTHER" id="PTHR43798">
    <property type="entry name" value="MONOACYLGLYCEROL LIPASE"/>
    <property type="match status" value="1"/>
</dbReference>
<dbReference type="RefSeq" id="WP_183593932.1">
    <property type="nucleotide sequence ID" value="NZ_JACHWR010000003.1"/>
</dbReference>
<dbReference type="PRINTS" id="PR00111">
    <property type="entry name" value="ABHYDROLASE"/>
</dbReference>
<dbReference type="Gene3D" id="3.40.50.1820">
    <property type="entry name" value="alpha/beta hydrolase"/>
    <property type="match status" value="1"/>
</dbReference>
<dbReference type="SUPFAM" id="SSF53474">
    <property type="entry name" value="alpha/beta-Hydrolases"/>
    <property type="match status" value="1"/>
</dbReference>
<dbReference type="InterPro" id="IPR029058">
    <property type="entry name" value="AB_hydrolase_fold"/>
</dbReference>
<keyword evidence="2" id="KW-0378">Hydrolase</keyword>
<dbReference type="PANTHER" id="PTHR43798:SF33">
    <property type="entry name" value="HYDROLASE, PUTATIVE (AFU_ORTHOLOGUE AFUA_2G14860)-RELATED"/>
    <property type="match status" value="1"/>
</dbReference>
<comment type="caution">
    <text evidence="2">The sequence shown here is derived from an EMBL/GenBank/DDBJ whole genome shotgun (WGS) entry which is preliminary data.</text>
</comment>
<feature type="domain" description="AB hydrolase-1" evidence="1">
    <location>
        <begin position="55"/>
        <end position="299"/>
    </location>
</feature>
<evidence type="ECO:0000259" key="1">
    <source>
        <dbReference type="Pfam" id="PF00561"/>
    </source>
</evidence>
<dbReference type="GO" id="GO:0016787">
    <property type="term" value="F:hydrolase activity"/>
    <property type="evidence" value="ECO:0007669"/>
    <property type="project" value="UniProtKB-KW"/>
</dbReference>
<organism evidence="2 3">
    <name type="scientific">Nocardioides soli</name>
    <dbReference type="NCBI Taxonomy" id="1036020"/>
    <lineage>
        <taxon>Bacteria</taxon>
        <taxon>Bacillati</taxon>
        <taxon>Actinomycetota</taxon>
        <taxon>Actinomycetes</taxon>
        <taxon>Propionibacteriales</taxon>
        <taxon>Nocardioidaceae</taxon>
        <taxon>Nocardioides</taxon>
    </lineage>
</organism>
<dbReference type="AlphaFoldDB" id="A0A7W4Z3M6"/>
<gene>
    <name evidence="2" type="ORF">FHU40_003848</name>
</gene>
<dbReference type="Proteomes" id="UP000589626">
    <property type="component" value="Unassembled WGS sequence"/>
</dbReference>
<sequence>MSADLNDNQSMSSPGSPLPLSQSLWQSVASVSHQLRYIETSTGARTRIIEAGAGPSLLLLHGTGGHLEVFLRNVGSFADDFHVVAMDLLGHGLTDFPDDEQPFDWRTVGEHVLATMDALGIDSAAIVGEALGAQVAQWLAVNHPARVDSLVLCCACILPEEDADDPSLMHSQAAFQELTARVLKDPGSVELMRERMSWLHLGREQVDEEMLELRMRFWTRKGFTDAHKRLLGSLRTARHDSRTSVSQTELQQIRIRTLIVWTEQNPLFSLDSALRLAEYLPNAQCEVFLESAMWPQFDEAAKFNALVKSWLRA</sequence>
<evidence type="ECO:0000313" key="2">
    <source>
        <dbReference type="EMBL" id="MBB3044011.1"/>
    </source>
</evidence>
<name>A0A7W4Z3M6_9ACTN</name>
<keyword evidence="3" id="KW-1185">Reference proteome</keyword>
<dbReference type="InterPro" id="IPR000073">
    <property type="entry name" value="AB_hydrolase_1"/>
</dbReference>
<dbReference type="InterPro" id="IPR050266">
    <property type="entry name" value="AB_hydrolase_sf"/>
</dbReference>